<dbReference type="GO" id="GO:0016020">
    <property type="term" value="C:membrane"/>
    <property type="evidence" value="ECO:0007669"/>
    <property type="project" value="TreeGrafter"/>
</dbReference>
<dbReference type="OrthoDB" id="432953at2759"/>
<dbReference type="GO" id="GO:0005797">
    <property type="term" value="C:Golgi medial cisterna"/>
    <property type="evidence" value="ECO:0007669"/>
    <property type="project" value="TreeGrafter"/>
</dbReference>
<feature type="compositionally biased region" description="Polar residues" evidence="1">
    <location>
        <begin position="326"/>
        <end position="336"/>
    </location>
</feature>
<evidence type="ECO:0000313" key="3">
    <source>
        <dbReference type="Proteomes" id="UP000823405"/>
    </source>
</evidence>
<reference evidence="2" key="1">
    <citation type="journal article" date="2020" name="Fungal Divers.">
        <title>Resolving the Mortierellaceae phylogeny through synthesis of multi-gene phylogenetics and phylogenomics.</title>
        <authorList>
            <person name="Vandepol N."/>
            <person name="Liber J."/>
            <person name="Desiro A."/>
            <person name="Na H."/>
            <person name="Kennedy M."/>
            <person name="Barry K."/>
            <person name="Grigoriev I.V."/>
            <person name="Miller A.N."/>
            <person name="O'Donnell K."/>
            <person name="Stajich J.E."/>
            <person name="Bonito G."/>
        </authorList>
    </citation>
    <scope>NUCLEOTIDE SEQUENCE</scope>
    <source>
        <strain evidence="2">NVP60</strain>
    </source>
</reference>
<feature type="region of interest" description="Disordered" evidence="1">
    <location>
        <begin position="1"/>
        <end position="109"/>
    </location>
</feature>
<dbReference type="EMBL" id="JAAAIN010000921">
    <property type="protein sequence ID" value="KAG0309651.1"/>
    <property type="molecule type" value="Genomic_DNA"/>
</dbReference>
<feature type="compositionally biased region" description="Low complexity" evidence="1">
    <location>
        <begin position="80"/>
        <end position="108"/>
    </location>
</feature>
<dbReference type="PANTHER" id="PTHR21575:SF14">
    <property type="entry name" value="HID-1 FAMILY PROTEIN P19A11.07C"/>
    <property type="match status" value="1"/>
</dbReference>
<evidence type="ECO:0000256" key="1">
    <source>
        <dbReference type="SAM" id="MobiDB-lite"/>
    </source>
</evidence>
<dbReference type="Pfam" id="PF12722">
    <property type="entry name" value="Hid1"/>
    <property type="match status" value="1"/>
</dbReference>
<gene>
    <name evidence="2" type="ORF">BGZ97_013009</name>
</gene>
<sequence>MAPSSDGGGHEGDVEDEGGPSTVLKSPKDRSIRTLSERARGKLPEKNHHSRRPSSPAVMGEDSSCELERQNVRVVKEKQSSSSLRAAAGTTSSLASTASRTPTSASHSLSYRHELPTTAFDVGQNGFVPTDEWVREWMRKLRFEPLLIMLQCVIPEIESIQAMNDQQVLEYIRTNIIPMLQQVLPESGRPPILIRKVTWTGIGSTDNNGNGGGDDDLAFVWWFQGMLWSQIYVGGCGRLGRQGLGAWYETEVRLFSIRTMNISSTSATTVMAVTENMSTVAAAAIKAAGSTFATSSLGSGTCSPDHRTFAPVASGAGSSVVGRRMSGQSNFSSSTR</sequence>
<feature type="region of interest" description="Disordered" evidence="1">
    <location>
        <begin position="314"/>
        <end position="336"/>
    </location>
</feature>
<dbReference type="InterPro" id="IPR026705">
    <property type="entry name" value="Hid-1/Ecm30"/>
</dbReference>
<evidence type="ECO:0000313" key="2">
    <source>
        <dbReference type="EMBL" id="KAG0309651.1"/>
    </source>
</evidence>
<feature type="compositionally biased region" description="Basic and acidic residues" evidence="1">
    <location>
        <begin position="66"/>
        <end position="79"/>
    </location>
</feature>
<comment type="caution">
    <text evidence="2">The sequence shown here is derived from an EMBL/GenBank/DDBJ whole genome shotgun (WGS) entry which is preliminary data.</text>
</comment>
<dbReference type="Proteomes" id="UP000823405">
    <property type="component" value="Unassembled WGS sequence"/>
</dbReference>
<dbReference type="GO" id="GO:0000138">
    <property type="term" value="C:Golgi trans cisterna"/>
    <property type="evidence" value="ECO:0007669"/>
    <property type="project" value="TreeGrafter"/>
</dbReference>
<name>A0A9P6R452_9FUNG</name>
<organism evidence="2 3">
    <name type="scientific">Linnemannia gamsii</name>
    <dbReference type="NCBI Taxonomy" id="64522"/>
    <lineage>
        <taxon>Eukaryota</taxon>
        <taxon>Fungi</taxon>
        <taxon>Fungi incertae sedis</taxon>
        <taxon>Mucoromycota</taxon>
        <taxon>Mortierellomycotina</taxon>
        <taxon>Mortierellomycetes</taxon>
        <taxon>Mortierellales</taxon>
        <taxon>Mortierellaceae</taxon>
        <taxon>Linnemannia</taxon>
    </lineage>
</organism>
<keyword evidence="3" id="KW-1185">Reference proteome</keyword>
<dbReference type="PANTHER" id="PTHR21575">
    <property type="entry name" value="PROTEIN HID1"/>
    <property type="match status" value="1"/>
</dbReference>
<proteinExistence type="predicted"/>
<feature type="compositionally biased region" description="Basic and acidic residues" evidence="1">
    <location>
        <begin position="26"/>
        <end position="47"/>
    </location>
</feature>
<protein>
    <submittedName>
        <fullName evidence="2">Uncharacterized protein</fullName>
    </submittedName>
</protein>
<accession>A0A9P6R452</accession>
<dbReference type="AlphaFoldDB" id="A0A9P6R452"/>